<reference evidence="1 2" key="1">
    <citation type="journal article" date="2022" name="New Phytol.">
        <title>Ecological generalism drives hyperdiversity of secondary metabolite gene clusters in xylarialean endophytes.</title>
        <authorList>
            <person name="Franco M.E.E."/>
            <person name="Wisecaver J.H."/>
            <person name="Arnold A.E."/>
            <person name="Ju Y.M."/>
            <person name="Slot J.C."/>
            <person name="Ahrendt S."/>
            <person name="Moore L.P."/>
            <person name="Eastman K.E."/>
            <person name="Scott K."/>
            <person name="Konkel Z."/>
            <person name="Mondo S.J."/>
            <person name="Kuo A."/>
            <person name="Hayes R.D."/>
            <person name="Haridas S."/>
            <person name="Andreopoulos B."/>
            <person name="Riley R."/>
            <person name="LaButti K."/>
            <person name="Pangilinan J."/>
            <person name="Lipzen A."/>
            <person name="Amirebrahimi M."/>
            <person name="Yan J."/>
            <person name="Adam C."/>
            <person name="Keymanesh K."/>
            <person name="Ng V."/>
            <person name="Louie K."/>
            <person name="Northen T."/>
            <person name="Drula E."/>
            <person name="Henrissat B."/>
            <person name="Hsieh H.M."/>
            <person name="Youens-Clark K."/>
            <person name="Lutzoni F."/>
            <person name="Miadlikowska J."/>
            <person name="Eastwood D.C."/>
            <person name="Hamelin R.C."/>
            <person name="Grigoriev I.V."/>
            <person name="U'Ren J.M."/>
        </authorList>
    </citation>
    <scope>NUCLEOTIDE SEQUENCE [LARGE SCALE GENOMIC DNA]</scope>
    <source>
        <strain evidence="1 2">ER1909</strain>
    </source>
</reference>
<accession>A0ACC0CK29</accession>
<protein>
    <submittedName>
        <fullName evidence="1">RAVE subunit 2/Rogdi</fullName>
    </submittedName>
</protein>
<proteinExistence type="predicted"/>
<comment type="caution">
    <text evidence="1">The sequence shown here is derived from an EMBL/GenBank/DDBJ whole genome shotgun (WGS) entry which is preliminary data.</text>
</comment>
<sequence length="384" mass="40808">MHTTLLVQDDFVLVTSPPLPQSFPFRTTSSSQRPQARELEWLLTSLRTTLSSLRGGLEDCAALLTPPSDDADPTTSTSSGSSSGSTLALTTSRNETVKGYATRVGTRLVRGLVHLKLRTVPPQTLALDPARPVCVPALARLDALLGRAVALCADLEEHERRRPPSAPYLAAQLRLLAQHISDAAALVRGPSRPSTPNPNPSLTPTSATSTSTSTSASASASASQGYEAGHQQPAKPDTAWTTCSVSLGHFTPPISRNLSLYVTIQDACLVLYLRALEPADAPVNFGTKLALAIGTTRRLEHDEADKVFRYKCDEESYVEGAHETGGGGGGGSGKELEVYVREKVRVESADPSLLSLSAKLNALSNTLSLARRNLAAVMGEEMEE</sequence>
<keyword evidence="2" id="KW-1185">Reference proteome</keyword>
<evidence type="ECO:0000313" key="1">
    <source>
        <dbReference type="EMBL" id="KAI6080675.1"/>
    </source>
</evidence>
<evidence type="ECO:0000313" key="2">
    <source>
        <dbReference type="Proteomes" id="UP001497680"/>
    </source>
</evidence>
<gene>
    <name evidence="1" type="ORF">F4821DRAFT_250983</name>
</gene>
<dbReference type="EMBL" id="MU394428">
    <property type="protein sequence ID" value="KAI6080675.1"/>
    <property type="molecule type" value="Genomic_DNA"/>
</dbReference>
<name>A0ACC0CK29_9PEZI</name>
<organism evidence="1 2">
    <name type="scientific">Hypoxylon rubiginosum</name>
    <dbReference type="NCBI Taxonomy" id="110542"/>
    <lineage>
        <taxon>Eukaryota</taxon>
        <taxon>Fungi</taxon>
        <taxon>Dikarya</taxon>
        <taxon>Ascomycota</taxon>
        <taxon>Pezizomycotina</taxon>
        <taxon>Sordariomycetes</taxon>
        <taxon>Xylariomycetidae</taxon>
        <taxon>Xylariales</taxon>
        <taxon>Hypoxylaceae</taxon>
        <taxon>Hypoxylon</taxon>
    </lineage>
</organism>
<dbReference type="Proteomes" id="UP001497680">
    <property type="component" value="Unassembled WGS sequence"/>
</dbReference>